<reference evidence="2 3" key="1">
    <citation type="submission" date="2024-03" db="EMBL/GenBank/DDBJ databases">
        <title>Novel Streptomyces species of biotechnological and ecological value are a feature of Machair soil.</title>
        <authorList>
            <person name="Prole J.R."/>
            <person name="Goodfellow M."/>
            <person name="Allenby N."/>
            <person name="Ward A.C."/>
        </authorList>
    </citation>
    <scope>NUCLEOTIDE SEQUENCE [LARGE SCALE GENOMIC DNA]</scope>
    <source>
        <strain evidence="2 3">MS1.HAVA.3</strain>
    </source>
</reference>
<comment type="caution">
    <text evidence="2">The sequence shown here is derived from an EMBL/GenBank/DDBJ whole genome shotgun (WGS) entry which is preliminary data.</text>
</comment>
<evidence type="ECO:0000256" key="1">
    <source>
        <dbReference type="SAM" id="MobiDB-lite"/>
    </source>
</evidence>
<dbReference type="Proteomes" id="UP001382904">
    <property type="component" value="Unassembled WGS sequence"/>
</dbReference>
<keyword evidence="3" id="KW-1185">Reference proteome</keyword>
<organism evidence="2 3">
    <name type="scientific">Streptomyces caledonius</name>
    <dbReference type="NCBI Taxonomy" id="3134107"/>
    <lineage>
        <taxon>Bacteria</taxon>
        <taxon>Bacillati</taxon>
        <taxon>Actinomycetota</taxon>
        <taxon>Actinomycetes</taxon>
        <taxon>Kitasatosporales</taxon>
        <taxon>Streptomycetaceae</taxon>
        <taxon>Streptomyces</taxon>
    </lineage>
</organism>
<proteinExistence type="predicted"/>
<name>A0ABU8U9H1_9ACTN</name>
<dbReference type="EMBL" id="JBBKAM010000002">
    <property type="protein sequence ID" value="MEJ8644548.1"/>
    <property type="molecule type" value="Genomic_DNA"/>
</dbReference>
<dbReference type="SUPFAM" id="SSF54427">
    <property type="entry name" value="NTF2-like"/>
    <property type="match status" value="1"/>
</dbReference>
<evidence type="ECO:0000313" key="2">
    <source>
        <dbReference type="EMBL" id="MEJ8644548.1"/>
    </source>
</evidence>
<feature type="region of interest" description="Disordered" evidence="1">
    <location>
        <begin position="39"/>
        <end position="67"/>
    </location>
</feature>
<protein>
    <submittedName>
        <fullName evidence="2">Nuclear transport factor 2 family protein</fullName>
    </submittedName>
</protein>
<sequence>MSEHPDCALVRRGYEAFGRGDMEMMSTLLTADVIHHVPGNNPLSGHHKGRRTSSTSTAGSVRRRKAPSRYTWNRCWRTGGDT</sequence>
<accession>A0ABU8U9H1</accession>
<dbReference type="Gene3D" id="3.10.450.50">
    <property type="match status" value="1"/>
</dbReference>
<dbReference type="InterPro" id="IPR032710">
    <property type="entry name" value="NTF2-like_dom_sf"/>
</dbReference>
<evidence type="ECO:0000313" key="3">
    <source>
        <dbReference type="Proteomes" id="UP001382904"/>
    </source>
</evidence>
<gene>
    <name evidence="2" type="ORF">WKI68_31055</name>
</gene>